<reference evidence="5 6" key="1">
    <citation type="submission" date="2019-05" db="EMBL/GenBank/DDBJ databases">
        <title>Genome sequencing of F202Z8.</title>
        <authorList>
            <person name="Kwon Y.M."/>
        </authorList>
    </citation>
    <scope>NUCLEOTIDE SEQUENCE [LARGE SCALE GENOMIC DNA]</scope>
    <source>
        <strain evidence="5 6">F202Z8</strain>
    </source>
</reference>
<evidence type="ECO:0000259" key="4">
    <source>
        <dbReference type="PROSITE" id="PS50932"/>
    </source>
</evidence>
<dbReference type="OrthoDB" id="628703at2"/>
<dbReference type="SMART" id="SM00354">
    <property type="entry name" value="HTH_LACI"/>
    <property type="match status" value="1"/>
</dbReference>
<evidence type="ECO:0000313" key="5">
    <source>
        <dbReference type="EMBL" id="QCW99490.1"/>
    </source>
</evidence>
<accession>A0A5B7SR73</accession>
<evidence type="ECO:0000256" key="3">
    <source>
        <dbReference type="ARBA" id="ARBA00023163"/>
    </source>
</evidence>
<dbReference type="PROSITE" id="PS00356">
    <property type="entry name" value="HTH_LACI_1"/>
    <property type="match status" value="1"/>
</dbReference>
<dbReference type="InterPro" id="IPR010982">
    <property type="entry name" value="Lambda_DNA-bd_dom_sf"/>
</dbReference>
<dbReference type="AlphaFoldDB" id="A0A5B7SR73"/>
<dbReference type="Proteomes" id="UP000310017">
    <property type="component" value="Chromosome"/>
</dbReference>
<dbReference type="SUPFAM" id="SSF47413">
    <property type="entry name" value="lambda repressor-like DNA-binding domains"/>
    <property type="match status" value="1"/>
</dbReference>
<sequence length="355" mass="40819">MKTIKDIAEEAEVSTGTVDRVIHDRPGVSKKTKEKIRKLLDKYDFERNILASTLALKKKYSIATLIPTYKSKTDFWYEPHKGLKFAFQEIKNYGVKAYRFYFDLLDHESYKNALNQILELNPDGVVFAPFFYNTSLDFVEKLNSRNIAYVCINIDIEATGHLSFIGQDSFQSGYLCGKLLDISTERKQHLAIILSKKDIDNHHAIAARVDGFMNYFEQRKIKRIIKKVYVEKFGLSEVGAILSNGLMKDDCIKGFFVPSSASYILAKFLDSMDMTDIHIVGFDAHQYNLDYLRKGSIDFLIDQNPFEQGYVGVKILFEYLLLKKLPKLKYSSPMIIVTKENIDHFKVASAVEFLV</sequence>
<keyword evidence="3" id="KW-0804">Transcription</keyword>
<dbReference type="PANTHER" id="PTHR30146:SF144">
    <property type="entry name" value="LACI-FAMILY TRANSCRIPTION REGULATOR"/>
    <property type="match status" value="1"/>
</dbReference>
<evidence type="ECO:0000313" key="6">
    <source>
        <dbReference type="Proteomes" id="UP000310017"/>
    </source>
</evidence>
<dbReference type="InterPro" id="IPR000843">
    <property type="entry name" value="HTH_LacI"/>
</dbReference>
<keyword evidence="1" id="KW-0805">Transcription regulation</keyword>
<dbReference type="Gene3D" id="1.10.260.40">
    <property type="entry name" value="lambda repressor-like DNA-binding domains"/>
    <property type="match status" value="1"/>
</dbReference>
<dbReference type="PANTHER" id="PTHR30146">
    <property type="entry name" value="LACI-RELATED TRANSCRIPTIONAL REPRESSOR"/>
    <property type="match status" value="1"/>
</dbReference>
<organism evidence="5 6">
    <name type="scientific">Aggregatimonas sangjinii</name>
    <dbReference type="NCBI Taxonomy" id="2583587"/>
    <lineage>
        <taxon>Bacteria</taxon>
        <taxon>Pseudomonadati</taxon>
        <taxon>Bacteroidota</taxon>
        <taxon>Flavobacteriia</taxon>
        <taxon>Flavobacteriales</taxon>
        <taxon>Flavobacteriaceae</taxon>
        <taxon>Aggregatimonas</taxon>
    </lineage>
</organism>
<feature type="domain" description="HTH lacI-type" evidence="4">
    <location>
        <begin position="2"/>
        <end position="56"/>
    </location>
</feature>
<dbReference type="KEGG" id="asag:FGM00_04955"/>
<evidence type="ECO:0000256" key="1">
    <source>
        <dbReference type="ARBA" id="ARBA00023015"/>
    </source>
</evidence>
<keyword evidence="2" id="KW-0238">DNA-binding</keyword>
<evidence type="ECO:0000256" key="2">
    <source>
        <dbReference type="ARBA" id="ARBA00023125"/>
    </source>
</evidence>
<gene>
    <name evidence="5" type="ORF">FGM00_04955</name>
</gene>
<dbReference type="EMBL" id="CP040710">
    <property type="protein sequence ID" value="QCW99490.1"/>
    <property type="molecule type" value="Genomic_DNA"/>
</dbReference>
<dbReference type="Pfam" id="PF13407">
    <property type="entry name" value="Peripla_BP_4"/>
    <property type="match status" value="1"/>
</dbReference>
<dbReference type="Pfam" id="PF00356">
    <property type="entry name" value="LacI"/>
    <property type="match status" value="1"/>
</dbReference>
<dbReference type="PROSITE" id="PS50932">
    <property type="entry name" value="HTH_LACI_2"/>
    <property type="match status" value="1"/>
</dbReference>
<keyword evidence="6" id="KW-1185">Reference proteome</keyword>
<protein>
    <submittedName>
        <fullName evidence="5">Substrate-binding domain-containing protein</fullName>
    </submittedName>
</protein>
<dbReference type="RefSeq" id="WP_138851843.1">
    <property type="nucleotide sequence ID" value="NZ_CP040710.1"/>
</dbReference>
<dbReference type="GO" id="GO:0000976">
    <property type="term" value="F:transcription cis-regulatory region binding"/>
    <property type="evidence" value="ECO:0007669"/>
    <property type="project" value="TreeGrafter"/>
</dbReference>
<dbReference type="InterPro" id="IPR028082">
    <property type="entry name" value="Peripla_BP_I"/>
</dbReference>
<dbReference type="InterPro" id="IPR025997">
    <property type="entry name" value="SBP_2_dom"/>
</dbReference>
<name>A0A5B7SR73_9FLAO</name>
<proteinExistence type="predicted"/>
<dbReference type="GO" id="GO:0003700">
    <property type="term" value="F:DNA-binding transcription factor activity"/>
    <property type="evidence" value="ECO:0007669"/>
    <property type="project" value="TreeGrafter"/>
</dbReference>
<dbReference type="SUPFAM" id="SSF53822">
    <property type="entry name" value="Periplasmic binding protein-like I"/>
    <property type="match status" value="1"/>
</dbReference>
<dbReference type="Gene3D" id="3.40.50.2300">
    <property type="match status" value="2"/>
</dbReference>